<evidence type="ECO:0000313" key="3">
    <source>
        <dbReference type="Proteomes" id="UP000324800"/>
    </source>
</evidence>
<reference evidence="2 3" key="1">
    <citation type="submission" date="2019-03" db="EMBL/GenBank/DDBJ databases">
        <title>Single cell metagenomics reveals metabolic interactions within the superorganism composed of flagellate Streblomastix strix and complex community of Bacteroidetes bacteria on its surface.</title>
        <authorList>
            <person name="Treitli S.C."/>
            <person name="Kolisko M."/>
            <person name="Husnik F."/>
            <person name="Keeling P."/>
            <person name="Hampl V."/>
        </authorList>
    </citation>
    <scope>NUCLEOTIDE SEQUENCE [LARGE SCALE GENOMIC DNA]</scope>
    <source>
        <strain evidence="2">ST1C</strain>
    </source>
</reference>
<protein>
    <submittedName>
        <fullName evidence="2">Uncharacterized protein</fullName>
    </submittedName>
</protein>
<comment type="caution">
    <text evidence="2">The sequence shown here is derived from an EMBL/GenBank/DDBJ whole genome shotgun (WGS) entry which is preliminary data.</text>
</comment>
<feature type="non-terminal residue" evidence="2">
    <location>
        <position position="154"/>
    </location>
</feature>
<evidence type="ECO:0000256" key="1">
    <source>
        <dbReference type="SAM" id="SignalP"/>
    </source>
</evidence>
<feature type="signal peptide" evidence="1">
    <location>
        <begin position="1"/>
        <end position="15"/>
    </location>
</feature>
<gene>
    <name evidence="2" type="ORF">EZS28_008797</name>
</gene>
<sequence length="154" mass="16871">MSILFIVAFSAFANALKSSSITEFAQYSVDQRANQPCVWEISNDFKDEDMISFKATTIAKALGQVCSDQYSITLLDAEHLESFSITKAVDVQIIGQNTSEGKRMKFYSKIQSDSDSKFTIVVESASTGNVLIQNIEMGQWIGGFIKANGGKSIS</sequence>
<feature type="chain" id="PRO_5023829615" evidence="1">
    <location>
        <begin position="16"/>
        <end position="154"/>
    </location>
</feature>
<dbReference type="AlphaFoldDB" id="A0A5J4WL07"/>
<keyword evidence="1" id="KW-0732">Signal</keyword>
<name>A0A5J4WL07_9EUKA</name>
<dbReference type="EMBL" id="SNRW01001619">
    <property type="protein sequence ID" value="KAA6395674.1"/>
    <property type="molecule type" value="Genomic_DNA"/>
</dbReference>
<accession>A0A5J4WL07</accession>
<organism evidence="2 3">
    <name type="scientific">Streblomastix strix</name>
    <dbReference type="NCBI Taxonomy" id="222440"/>
    <lineage>
        <taxon>Eukaryota</taxon>
        <taxon>Metamonada</taxon>
        <taxon>Preaxostyla</taxon>
        <taxon>Oxymonadida</taxon>
        <taxon>Streblomastigidae</taxon>
        <taxon>Streblomastix</taxon>
    </lineage>
</organism>
<evidence type="ECO:0000313" key="2">
    <source>
        <dbReference type="EMBL" id="KAA6395674.1"/>
    </source>
</evidence>
<proteinExistence type="predicted"/>
<dbReference type="Proteomes" id="UP000324800">
    <property type="component" value="Unassembled WGS sequence"/>
</dbReference>